<name>A0A7V2F3S2_UNCEI</name>
<dbReference type="EMBL" id="DSEC01000512">
    <property type="protein sequence ID" value="HER44225.1"/>
    <property type="molecule type" value="Genomic_DNA"/>
</dbReference>
<proteinExistence type="predicted"/>
<reference evidence="1" key="1">
    <citation type="journal article" date="2020" name="mSystems">
        <title>Genome- and Community-Level Interaction Insights into Carbon Utilization and Element Cycling Functions of Hydrothermarchaeota in Hydrothermal Sediment.</title>
        <authorList>
            <person name="Zhou Z."/>
            <person name="Liu Y."/>
            <person name="Xu W."/>
            <person name="Pan J."/>
            <person name="Luo Z.H."/>
            <person name="Li M."/>
        </authorList>
    </citation>
    <scope>NUCLEOTIDE SEQUENCE [LARGE SCALE GENOMIC DNA]</scope>
    <source>
        <strain evidence="1">SpSt-1233</strain>
    </source>
</reference>
<dbReference type="AlphaFoldDB" id="A0A7V2F3S2"/>
<gene>
    <name evidence="1" type="ORF">ENO08_07190</name>
</gene>
<dbReference type="PROSITE" id="PS51257">
    <property type="entry name" value="PROKAR_LIPOPROTEIN"/>
    <property type="match status" value="1"/>
</dbReference>
<accession>A0A7V2F3S2</accession>
<evidence type="ECO:0000313" key="1">
    <source>
        <dbReference type="EMBL" id="HER44225.1"/>
    </source>
</evidence>
<comment type="caution">
    <text evidence="1">The sequence shown here is derived from an EMBL/GenBank/DDBJ whole genome shotgun (WGS) entry which is preliminary data.</text>
</comment>
<organism evidence="1">
    <name type="scientific">Eiseniibacteriota bacterium</name>
    <dbReference type="NCBI Taxonomy" id="2212470"/>
    <lineage>
        <taxon>Bacteria</taxon>
        <taxon>Candidatus Eiseniibacteriota</taxon>
    </lineage>
</organism>
<dbReference type="Proteomes" id="UP000886069">
    <property type="component" value="Unassembled WGS sequence"/>
</dbReference>
<dbReference type="Gene3D" id="3.40.50.10610">
    <property type="entry name" value="ABC-type transport auxiliary lipoprotein component"/>
    <property type="match status" value="1"/>
</dbReference>
<protein>
    <submittedName>
        <fullName evidence="1">Uncharacterized protein</fullName>
    </submittedName>
</protein>
<sequence>MKRIIAVTVVASLFAIAGCKSQHPSKITVDPEFDANRLGSILIAPVVSSVSEGEDPDRESERIINRLLIELIAERTDHSFLSPEHFKLAVRKEGLEEAYADFESDWIKNHEADPDFLRRLRGSLDISAILIPQVYLWNKDEADYREEGTASSTSVGATLTLVDFDSGRIVWEAMDENFKESVRTEGNRVQVDGGGFVRRVSGVTSTGRDMYAAPPFEDVALIVMQVLVDAFPQRGAM</sequence>